<name>A0A6J8ALY1_MYTCO</name>
<gene>
    <name evidence="1" type="ORF">MCOR_8408</name>
</gene>
<evidence type="ECO:0000313" key="1">
    <source>
        <dbReference type="EMBL" id="CAC5369098.1"/>
    </source>
</evidence>
<dbReference type="OrthoDB" id="10063052at2759"/>
<dbReference type="Proteomes" id="UP000507470">
    <property type="component" value="Unassembled WGS sequence"/>
</dbReference>
<dbReference type="AlphaFoldDB" id="A0A6J8ALY1"/>
<keyword evidence="2" id="KW-1185">Reference proteome</keyword>
<protein>
    <submittedName>
        <fullName evidence="1">Uncharacterized protein</fullName>
    </submittedName>
</protein>
<proteinExistence type="predicted"/>
<evidence type="ECO:0000313" key="2">
    <source>
        <dbReference type="Proteomes" id="UP000507470"/>
    </source>
</evidence>
<reference evidence="1 2" key="1">
    <citation type="submission" date="2020-06" db="EMBL/GenBank/DDBJ databases">
        <authorList>
            <person name="Li R."/>
            <person name="Bekaert M."/>
        </authorList>
    </citation>
    <scope>NUCLEOTIDE SEQUENCE [LARGE SCALE GENOMIC DNA]</scope>
    <source>
        <strain evidence="2">wild</strain>
    </source>
</reference>
<organism evidence="1 2">
    <name type="scientific">Mytilus coruscus</name>
    <name type="common">Sea mussel</name>
    <dbReference type="NCBI Taxonomy" id="42192"/>
    <lineage>
        <taxon>Eukaryota</taxon>
        <taxon>Metazoa</taxon>
        <taxon>Spiralia</taxon>
        <taxon>Lophotrochozoa</taxon>
        <taxon>Mollusca</taxon>
        <taxon>Bivalvia</taxon>
        <taxon>Autobranchia</taxon>
        <taxon>Pteriomorphia</taxon>
        <taxon>Mytilida</taxon>
        <taxon>Mytiloidea</taxon>
        <taxon>Mytilidae</taxon>
        <taxon>Mytilinae</taxon>
        <taxon>Mytilus</taxon>
    </lineage>
</organism>
<dbReference type="EMBL" id="CACVKT020001558">
    <property type="protein sequence ID" value="CAC5369098.1"/>
    <property type="molecule type" value="Genomic_DNA"/>
</dbReference>
<sequence length="255" mass="28183">MAEIAEVFEVIEEAEGGIADEAEEAGEDMDPEEKAEFESEVADVTNEVDELSKTAKVFKTLMEGSLKALKSFVKFAVHNAAVGTILYFVNVGLSKLTKTNQGEGQQANKEKLAIVKAIILLIKTETNMCNAIKDWLQTHKDDTVTLDGIEIKLEAIFETQLKPISDAIELTYNTAKQLMTKKDGKTSFNIPKVADINNLLNGSVSFLQSLGKLKDFAETNKEKVVSLQSLLEILTQEALDDIQKQLDDIKKMPIE</sequence>
<accession>A0A6J8ALY1</accession>